<dbReference type="InterPro" id="IPR009071">
    <property type="entry name" value="HMG_box_dom"/>
</dbReference>
<keyword evidence="2 3" id="KW-0539">Nucleus</keyword>
<dbReference type="SUPFAM" id="SSF47095">
    <property type="entry name" value="HMG-box"/>
    <property type="match status" value="2"/>
</dbReference>
<name>A0A9Q0MIX8_BLOTA</name>
<evidence type="ECO:0000256" key="1">
    <source>
        <dbReference type="ARBA" id="ARBA00023125"/>
    </source>
</evidence>
<dbReference type="PANTHER" id="PTHR46040:SF3">
    <property type="entry name" value="HIGH MOBILITY GROUP PROTEIN 2"/>
    <property type="match status" value="1"/>
</dbReference>
<evidence type="ECO:0000313" key="6">
    <source>
        <dbReference type="EMBL" id="KAJ6225242.1"/>
    </source>
</evidence>
<evidence type="ECO:0000313" key="7">
    <source>
        <dbReference type="Proteomes" id="UP001142055"/>
    </source>
</evidence>
<dbReference type="GO" id="GO:0003677">
    <property type="term" value="F:DNA binding"/>
    <property type="evidence" value="ECO:0007669"/>
    <property type="project" value="UniProtKB-UniRule"/>
</dbReference>
<sequence>MALSRDFMTSETSVYSSTTSVKSSLPVPPKRSPNVFALFVKNSFKDMPADLPVKQKFIRAAEEWRELSENQKEEYKKQMTEGLVQYKKQMADYLDSLSPQELDDFKKQRKEKIKDKTRQRIKGQLRKLNYPKRPLSSYIFFLREKLHQEYPDGKYPPVKTPEHIRFIGIWSQRWRAMNIDERKPFAALAEKDRLRYFEELEKWKQDLAKPENEENLVILERLSKRIGTINKVDDEMKKKKKKASKVVGTRKLAKAKKSTKAKSKKTTKTKTTTAKSN</sequence>
<dbReference type="GO" id="GO:0010468">
    <property type="term" value="P:regulation of gene expression"/>
    <property type="evidence" value="ECO:0007669"/>
    <property type="project" value="TreeGrafter"/>
</dbReference>
<dbReference type="AlphaFoldDB" id="A0A9Q0MIX8"/>
<feature type="compositionally biased region" description="Basic residues" evidence="4">
    <location>
        <begin position="251"/>
        <end position="268"/>
    </location>
</feature>
<dbReference type="PROSITE" id="PS50118">
    <property type="entry name" value="HMG_BOX_2"/>
    <property type="match status" value="2"/>
</dbReference>
<feature type="region of interest" description="Disordered" evidence="4">
    <location>
        <begin position="234"/>
        <end position="277"/>
    </location>
</feature>
<protein>
    <recommendedName>
        <fullName evidence="5">HMG box domain-containing protein</fullName>
    </recommendedName>
</protein>
<proteinExistence type="predicted"/>
<keyword evidence="1 3" id="KW-0238">DNA-binding</keyword>
<feature type="DNA-binding region" description="HMG box" evidence="3">
    <location>
        <begin position="29"/>
        <end position="94"/>
    </location>
</feature>
<evidence type="ECO:0000259" key="5">
    <source>
        <dbReference type="PROSITE" id="PS50118"/>
    </source>
</evidence>
<keyword evidence="7" id="KW-1185">Reference proteome</keyword>
<feature type="domain" description="HMG box" evidence="5">
    <location>
        <begin position="131"/>
        <end position="204"/>
    </location>
</feature>
<dbReference type="SMART" id="SM00398">
    <property type="entry name" value="HMG"/>
    <property type="match status" value="2"/>
</dbReference>
<dbReference type="GO" id="GO:0005634">
    <property type="term" value="C:nucleus"/>
    <property type="evidence" value="ECO:0007669"/>
    <property type="project" value="UniProtKB-UniRule"/>
</dbReference>
<dbReference type="Proteomes" id="UP001142055">
    <property type="component" value="Chromosome 1"/>
</dbReference>
<reference evidence="6" key="1">
    <citation type="submission" date="2022-12" db="EMBL/GenBank/DDBJ databases">
        <title>Genome assemblies of Blomia tropicalis.</title>
        <authorList>
            <person name="Cui Y."/>
        </authorList>
    </citation>
    <scope>NUCLEOTIDE SEQUENCE</scope>
    <source>
        <tissue evidence="6">Adult mites</tissue>
    </source>
</reference>
<comment type="caution">
    <text evidence="6">The sequence shown here is derived from an EMBL/GenBank/DDBJ whole genome shotgun (WGS) entry which is preliminary data.</text>
</comment>
<feature type="domain" description="HMG box" evidence="5">
    <location>
        <begin position="29"/>
        <end position="94"/>
    </location>
</feature>
<evidence type="ECO:0000256" key="4">
    <source>
        <dbReference type="SAM" id="MobiDB-lite"/>
    </source>
</evidence>
<organism evidence="6 7">
    <name type="scientific">Blomia tropicalis</name>
    <name type="common">Mite</name>
    <dbReference type="NCBI Taxonomy" id="40697"/>
    <lineage>
        <taxon>Eukaryota</taxon>
        <taxon>Metazoa</taxon>
        <taxon>Ecdysozoa</taxon>
        <taxon>Arthropoda</taxon>
        <taxon>Chelicerata</taxon>
        <taxon>Arachnida</taxon>
        <taxon>Acari</taxon>
        <taxon>Acariformes</taxon>
        <taxon>Sarcoptiformes</taxon>
        <taxon>Astigmata</taxon>
        <taxon>Glycyphagoidea</taxon>
        <taxon>Echimyopodidae</taxon>
        <taxon>Blomia</taxon>
    </lineage>
</organism>
<dbReference type="Pfam" id="PF09011">
    <property type="entry name" value="HMG_box_2"/>
    <property type="match status" value="2"/>
</dbReference>
<accession>A0A9Q0MIX8</accession>
<evidence type="ECO:0000256" key="2">
    <source>
        <dbReference type="ARBA" id="ARBA00023242"/>
    </source>
</evidence>
<dbReference type="EMBL" id="JAPWDV010000001">
    <property type="protein sequence ID" value="KAJ6225242.1"/>
    <property type="molecule type" value="Genomic_DNA"/>
</dbReference>
<gene>
    <name evidence="6" type="ORF">RDWZM_003787</name>
</gene>
<evidence type="ECO:0000256" key="3">
    <source>
        <dbReference type="PROSITE-ProRule" id="PRU00267"/>
    </source>
</evidence>
<dbReference type="Gene3D" id="1.10.30.10">
    <property type="entry name" value="High mobility group box domain"/>
    <property type="match status" value="2"/>
</dbReference>
<feature type="DNA-binding region" description="HMG box" evidence="3">
    <location>
        <begin position="131"/>
        <end position="204"/>
    </location>
</feature>
<dbReference type="OMA" id="KLTAMEP"/>
<dbReference type="InterPro" id="IPR051965">
    <property type="entry name" value="ChromReg_NeuronalGeneExpr"/>
</dbReference>
<dbReference type="PANTHER" id="PTHR46040">
    <property type="entry name" value="HIGH MOBILITY GROUP PROTEIN 2"/>
    <property type="match status" value="1"/>
</dbReference>
<dbReference type="InterPro" id="IPR036910">
    <property type="entry name" value="HMG_box_dom_sf"/>
</dbReference>